<feature type="non-terminal residue" evidence="1">
    <location>
        <position position="147"/>
    </location>
</feature>
<proteinExistence type="predicted"/>
<accession>A0ABN8RGA6</accession>
<sequence length="147" mass="16338">MDVCGHIKTKALHTSSLNPALRGEEEVASGILCHYCMAVIRQASSMVWAKHRHGKSSKMHLTSWNTLEKKAKSVLTFLPSLCMQTLQSGNTRDGNQFAFRKSKKDLDALPPTQDALILHINRANYHTMVRNKALEPCPSLLKPVDSG</sequence>
<dbReference type="Proteomes" id="UP001159405">
    <property type="component" value="Unassembled WGS sequence"/>
</dbReference>
<protein>
    <submittedName>
        <fullName evidence="1">Uncharacterized protein</fullName>
    </submittedName>
</protein>
<evidence type="ECO:0000313" key="2">
    <source>
        <dbReference type="Proteomes" id="UP001159405"/>
    </source>
</evidence>
<dbReference type="EMBL" id="CALNXK010000218">
    <property type="protein sequence ID" value="CAH3176880.1"/>
    <property type="molecule type" value="Genomic_DNA"/>
</dbReference>
<keyword evidence="2" id="KW-1185">Reference proteome</keyword>
<reference evidence="1 2" key="1">
    <citation type="submission" date="2022-05" db="EMBL/GenBank/DDBJ databases">
        <authorList>
            <consortium name="Genoscope - CEA"/>
            <person name="William W."/>
        </authorList>
    </citation>
    <scope>NUCLEOTIDE SEQUENCE [LARGE SCALE GENOMIC DNA]</scope>
</reference>
<organism evidence="1 2">
    <name type="scientific">Porites lobata</name>
    <dbReference type="NCBI Taxonomy" id="104759"/>
    <lineage>
        <taxon>Eukaryota</taxon>
        <taxon>Metazoa</taxon>
        <taxon>Cnidaria</taxon>
        <taxon>Anthozoa</taxon>
        <taxon>Hexacorallia</taxon>
        <taxon>Scleractinia</taxon>
        <taxon>Fungiina</taxon>
        <taxon>Poritidae</taxon>
        <taxon>Porites</taxon>
    </lineage>
</organism>
<comment type="caution">
    <text evidence="1">The sequence shown here is derived from an EMBL/GenBank/DDBJ whole genome shotgun (WGS) entry which is preliminary data.</text>
</comment>
<evidence type="ECO:0000313" key="1">
    <source>
        <dbReference type="EMBL" id="CAH3176880.1"/>
    </source>
</evidence>
<name>A0ABN8RGA6_9CNID</name>
<gene>
    <name evidence="1" type="ORF">PLOB_00018571</name>
</gene>